<dbReference type="Gene3D" id="3.30.70.270">
    <property type="match status" value="1"/>
</dbReference>
<dbReference type="Pfam" id="PF17919">
    <property type="entry name" value="RT_RNaseH_2"/>
    <property type="match status" value="1"/>
</dbReference>
<evidence type="ECO:0000313" key="2">
    <source>
        <dbReference type="EMBL" id="GAU48961.1"/>
    </source>
</evidence>
<accession>A0A2Z6NXK6</accession>
<organism evidence="2 3">
    <name type="scientific">Trifolium subterraneum</name>
    <name type="common">Subterranean clover</name>
    <dbReference type="NCBI Taxonomy" id="3900"/>
    <lineage>
        <taxon>Eukaryota</taxon>
        <taxon>Viridiplantae</taxon>
        <taxon>Streptophyta</taxon>
        <taxon>Embryophyta</taxon>
        <taxon>Tracheophyta</taxon>
        <taxon>Spermatophyta</taxon>
        <taxon>Magnoliopsida</taxon>
        <taxon>eudicotyledons</taxon>
        <taxon>Gunneridae</taxon>
        <taxon>Pentapetalae</taxon>
        <taxon>rosids</taxon>
        <taxon>fabids</taxon>
        <taxon>Fabales</taxon>
        <taxon>Fabaceae</taxon>
        <taxon>Papilionoideae</taxon>
        <taxon>50 kb inversion clade</taxon>
        <taxon>NPAAA clade</taxon>
        <taxon>Hologalegina</taxon>
        <taxon>IRL clade</taxon>
        <taxon>Trifolieae</taxon>
        <taxon>Trifolium</taxon>
    </lineage>
</organism>
<dbReference type="Proteomes" id="UP000242715">
    <property type="component" value="Unassembled WGS sequence"/>
</dbReference>
<sequence length="124" mass="14105">MIYAKECQGCQRFLGLTGYYRKFIGDYGKIARPLTDLTKKEGFKWGVKEKAVFEELKHNVTSAPVLALLDFTKEFFIESDASSNGLGNKLTVCTDQKSLKRLMSQRVTAMDQQNWVFKLLGVLI</sequence>
<dbReference type="PANTHER" id="PTHR33064:SF40">
    <property type="entry name" value="REVERSE TRANSCRIPTASE_RETROTRANSPOSON-DERIVED PROTEIN RNASE H-LIKE DOMAIN-CONTAINING PROTEIN"/>
    <property type="match status" value="1"/>
</dbReference>
<name>A0A2Z6NXK6_TRISU</name>
<dbReference type="InterPro" id="IPR043502">
    <property type="entry name" value="DNA/RNA_pol_sf"/>
</dbReference>
<proteinExistence type="predicted"/>
<dbReference type="AlphaFoldDB" id="A0A2Z6NXK6"/>
<protein>
    <recommendedName>
        <fullName evidence="1">Reverse transcriptase/retrotransposon-derived protein RNase H-like domain-containing protein</fullName>
    </recommendedName>
</protein>
<dbReference type="InterPro" id="IPR041577">
    <property type="entry name" value="RT_RNaseH_2"/>
</dbReference>
<reference evidence="3" key="1">
    <citation type="journal article" date="2017" name="Front. Plant Sci.">
        <title>Climate Clever Clovers: New Paradigm to Reduce the Environmental Footprint of Ruminants by Breeding Low Methanogenic Forages Utilizing Haplotype Variation.</title>
        <authorList>
            <person name="Kaur P."/>
            <person name="Appels R."/>
            <person name="Bayer P.E."/>
            <person name="Keeble-Gagnere G."/>
            <person name="Wang J."/>
            <person name="Hirakawa H."/>
            <person name="Shirasawa K."/>
            <person name="Vercoe P."/>
            <person name="Stefanova K."/>
            <person name="Durmic Z."/>
            <person name="Nichols P."/>
            <person name="Revell C."/>
            <person name="Isobe S.N."/>
            <person name="Edwards D."/>
            <person name="Erskine W."/>
        </authorList>
    </citation>
    <scope>NUCLEOTIDE SEQUENCE [LARGE SCALE GENOMIC DNA]</scope>
    <source>
        <strain evidence="3">cv. Daliak</strain>
    </source>
</reference>
<feature type="domain" description="Reverse transcriptase/retrotransposon-derived protein RNase H-like" evidence="1">
    <location>
        <begin position="45"/>
        <end position="109"/>
    </location>
</feature>
<dbReference type="InterPro" id="IPR051320">
    <property type="entry name" value="Viral_Replic_Matur_Polypro"/>
</dbReference>
<dbReference type="SUPFAM" id="SSF56672">
    <property type="entry name" value="DNA/RNA polymerases"/>
    <property type="match status" value="1"/>
</dbReference>
<evidence type="ECO:0000259" key="1">
    <source>
        <dbReference type="Pfam" id="PF17919"/>
    </source>
</evidence>
<evidence type="ECO:0000313" key="3">
    <source>
        <dbReference type="Proteomes" id="UP000242715"/>
    </source>
</evidence>
<dbReference type="EMBL" id="DF974498">
    <property type="protein sequence ID" value="GAU48961.1"/>
    <property type="molecule type" value="Genomic_DNA"/>
</dbReference>
<dbReference type="InterPro" id="IPR043128">
    <property type="entry name" value="Rev_trsase/Diguanyl_cyclase"/>
</dbReference>
<keyword evidence="3" id="KW-1185">Reference proteome</keyword>
<dbReference type="PANTHER" id="PTHR33064">
    <property type="entry name" value="POL PROTEIN"/>
    <property type="match status" value="1"/>
</dbReference>
<dbReference type="FunFam" id="3.30.70.270:FF:000020">
    <property type="entry name" value="Transposon Tf2-6 polyprotein-like Protein"/>
    <property type="match status" value="1"/>
</dbReference>
<dbReference type="OrthoDB" id="1436249at2759"/>
<gene>
    <name evidence="2" type="ORF">TSUD_406690</name>
</gene>